<dbReference type="FunFam" id="1.10.1670.10:FF:000036">
    <property type="entry name" value="Endonuclease III homolog"/>
    <property type="match status" value="1"/>
</dbReference>
<feature type="compositionally biased region" description="Polar residues" evidence="9">
    <location>
        <begin position="67"/>
        <end position="78"/>
    </location>
</feature>
<accession>A0A1D8NLU7</accession>
<feature type="compositionally biased region" description="Low complexity" evidence="9">
    <location>
        <begin position="55"/>
        <end position="66"/>
    </location>
</feature>
<gene>
    <name evidence="8" type="primary">NTG1</name>
    <name evidence="11" type="ORF">YALI1_F05386g</name>
</gene>
<feature type="region of interest" description="Disordered" evidence="9">
    <location>
        <begin position="1"/>
        <end position="96"/>
    </location>
</feature>
<evidence type="ECO:0000256" key="7">
    <source>
        <dbReference type="ARBA" id="ARBA00044632"/>
    </source>
</evidence>
<dbReference type="Proteomes" id="UP000182444">
    <property type="component" value="Chromosome 1F"/>
</dbReference>
<dbReference type="eggNOG" id="KOG1921">
    <property type="taxonomic scope" value="Eukaryota"/>
</dbReference>
<dbReference type="CDD" id="cd00056">
    <property type="entry name" value="ENDO3c"/>
    <property type="match status" value="1"/>
</dbReference>
<feature type="domain" description="HhH-GPD" evidence="10">
    <location>
        <begin position="278"/>
        <end position="432"/>
    </location>
</feature>
<reference evidence="11 12" key="1">
    <citation type="journal article" date="2016" name="PLoS ONE">
        <title>Sequence Assembly of Yarrowia lipolytica Strain W29/CLIB89 Shows Transposable Element Diversity.</title>
        <authorList>
            <person name="Magnan C."/>
            <person name="Yu J."/>
            <person name="Chang I."/>
            <person name="Jahn E."/>
            <person name="Kanomata Y."/>
            <person name="Wu J."/>
            <person name="Zeller M."/>
            <person name="Oakes M."/>
            <person name="Baldi P."/>
            <person name="Sandmeyer S."/>
        </authorList>
    </citation>
    <scope>NUCLEOTIDE SEQUENCE [LARGE SCALE GENOMIC DNA]</scope>
    <source>
        <strain evidence="12">CLIB89(W29)</strain>
    </source>
</reference>
<dbReference type="Gene3D" id="1.10.1670.10">
    <property type="entry name" value="Helix-hairpin-Helix base-excision DNA repair enzymes (C-terminal)"/>
    <property type="match status" value="1"/>
</dbReference>
<evidence type="ECO:0000256" key="6">
    <source>
        <dbReference type="ARBA" id="ARBA00023295"/>
    </source>
</evidence>
<keyword evidence="6 8" id="KW-0326">Glycosidase</keyword>
<dbReference type="EC" id="3.2.2.-" evidence="8"/>
<dbReference type="InterPro" id="IPR030841">
    <property type="entry name" value="NTH1"/>
</dbReference>
<dbReference type="GO" id="GO:0005739">
    <property type="term" value="C:mitochondrion"/>
    <property type="evidence" value="ECO:0007669"/>
    <property type="project" value="UniProtKB-SubCell"/>
</dbReference>
<dbReference type="AlphaFoldDB" id="A0A1D8NLU7"/>
<comment type="caution">
    <text evidence="8">Lacks conserved residue(s) required for the propagation of feature annotation.</text>
</comment>
<evidence type="ECO:0000313" key="11">
    <source>
        <dbReference type="EMBL" id="AOW06606.1"/>
    </source>
</evidence>
<evidence type="ECO:0000313" key="12">
    <source>
        <dbReference type="Proteomes" id="UP000182444"/>
    </source>
</evidence>
<dbReference type="FunFam" id="1.10.340.30:FF:000001">
    <property type="entry name" value="Endonuclease III"/>
    <property type="match status" value="1"/>
</dbReference>
<sequence>MRRSARVQALETIKRRKLSKLQAEGSHVTSHNTPDHVTQHPSPPTPADNATTVVGQNGQSGSSDGSHAQSTHVTTSGPNGHDPTPAGSNGHQVTTNLSATDALPPQQFRTTRAQAKLLSQQRNNFNAVLIPQTDLRPVNSHMTPKLDQFKFSQKAKVQSESENTVKIEDELESYDLSRDIKAEEKSAYFIKTEPVIPPLISDIEECHTFAAPQEFNVQDNPEVLSQPGPRGWSTIYARVKKMRALVNAPVDTMGCERLVQDGVPAKVQRFQLLISLMLSSQTKDEVTCQAVLNLREFLKSRDLLLSVDGILSMSVGEIDGCISKVGFHNRKADYISRATALLVKDFGGDIPPTIAAMTSLPGVGPKMAHLLMHRAWGVNEGIGVDVHVHRLANMWGWVKGKTPEESRVQLEKWLPQELWVDINPTLVGFGQTVCPSKGKKCGVCIVDKGLCKARLVKGLEWKEEKWMKEGYRKMMVEYEGVEQ</sequence>
<feature type="compositionally biased region" description="Polar residues" evidence="9">
    <location>
        <begin position="86"/>
        <end position="96"/>
    </location>
</feature>
<dbReference type="SUPFAM" id="SSF48150">
    <property type="entry name" value="DNA-glycosylase"/>
    <property type="match status" value="1"/>
</dbReference>
<protein>
    <recommendedName>
        <fullName evidence="8">Endonuclease III homolog</fullName>
        <ecNumber evidence="8">3.2.2.-</ecNumber>
        <ecNumber evidence="8">4.2.99.18</ecNumber>
    </recommendedName>
    <alternativeName>
        <fullName evidence="8">Bifunctional DNA N-glycosylase/DNA-(apurinic or apyrimidinic site) lyase</fullName>
        <shortName evidence="8">DNA glycosylase/AP lyase</shortName>
    </alternativeName>
</protein>
<dbReference type="Pfam" id="PF00730">
    <property type="entry name" value="HhH-GPD"/>
    <property type="match status" value="1"/>
</dbReference>
<evidence type="ECO:0000256" key="3">
    <source>
        <dbReference type="ARBA" id="ARBA00022801"/>
    </source>
</evidence>
<evidence type="ECO:0000259" key="10">
    <source>
        <dbReference type="SMART" id="SM00478"/>
    </source>
</evidence>
<dbReference type="KEGG" id="yli:2907723"/>
<dbReference type="SMART" id="SM00478">
    <property type="entry name" value="ENDO3c"/>
    <property type="match status" value="1"/>
</dbReference>
<evidence type="ECO:0000256" key="1">
    <source>
        <dbReference type="ARBA" id="ARBA00008343"/>
    </source>
</evidence>
<dbReference type="GO" id="GO:0003677">
    <property type="term" value="F:DNA binding"/>
    <property type="evidence" value="ECO:0007669"/>
    <property type="project" value="UniProtKB-UniRule"/>
</dbReference>
<dbReference type="Gene3D" id="1.10.340.30">
    <property type="entry name" value="Hypothetical protein, domain 2"/>
    <property type="match status" value="1"/>
</dbReference>
<evidence type="ECO:0000256" key="2">
    <source>
        <dbReference type="ARBA" id="ARBA00022763"/>
    </source>
</evidence>
<keyword evidence="2 8" id="KW-0227">DNA damage</keyword>
<comment type="catalytic activity">
    <reaction evidence="7 8">
        <text>2'-deoxyribonucleotide-(2'-deoxyribose 5'-phosphate)-2'-deoxyribonucleotide-DNA = a 3'-end 2'-deoxyribonucleotide-(2,3-dehydro-2,3-deoxyribose 5'-phosphate)-DNA + a 5'-end 5'-phospho-2'-deoxyribonucleoside-DNA + H(+)</text>
        <dbReference type="Rhea" id="RHEA:66592"/>
        <dbReference type="Rhea" id="RHEA-COMP:13180"/>
        <dbReference type="Rhea" id="RHEA-COMP:16897"/>
        <dbReference type="Rhea" id="RHEA-COMP:17067"/>
        <dbReference type="ChEBI" id="CHEBI:15378"/>
        <dbReference type="ChEBI" id="CHEBI:136412"/>
        <dbReference type="ChEBI" id="CHEBI:157695"/>
        <dbReference type="ChEBI" id="CHEBI:167181"/>
        <dbReference type="EC" id="4.2.99.18"/>
    </reaction>
</comment>
<dbReference type="InterPro" id="IPR000445">
    <property type="entry name" value="HhH_motif"/>
</dbReference>
<dbReference type="HAMAP" id="MF_03183">
    <property type="entry name" value="Endonuclease_III_Nth"/>
    <property type="match status" value="1"/>
</dbReference>
<dbReference type="GO" id="GO:0006289">
    <property type="term" value="P:nucleotide-excision repair"/>
    <property type="evidence" value="ECO:0007669"/>
    <property type="project" value="TreeGrafter"/>
</dbReference>
<dbReference type="EC" id="4.2.99.18" evidence="8"/>
<dbReference type="InterPro" id="IPR011257">
    <property type="entry name" value="DNA_glycosylase"/>
</dbReference>
<dbReference type="InterPro" id="IPR023170">
    <property type="entry name" value="HhH_base_excis_C"/>
</dbReference>
<dbReference type="VEuPathDB" id="FungiDB:YALI1_F05386g"/>
<comment type="subcellular location">
    <subcellularLocation>
        <location evidence="8">Nucleus</location>
    </subcellularLocation>
    <subcellularLocation>
        <location evidence="8">Mitochondrion</location>
    </subcellularLocation>
</comment>
<keyword evidence="3 8" id="KW-0378">Hydrolase</keyword>
<keyword evidence="8" id="KW-0496">Mitochondrion</keyword>
<dbReference type="PANTHER" id="PTHR43286">
    <property type="entry name" value="ENDONUCLEASE III-LIKE PROTEIN 1"/>
    <property type="match status" value="1"/>
</dbReference>
<keyword evidence="5 8" id="KW-0456">Lyase</keyword>
<evidence type="ECO:0000256" key="4">
    <source>
        <dbReference type="ARBA" id="ARBA00023204"/>
    </source>
</evidence>
<proteinExistence type="inferred from homology"/>
<comment type="similarity">
    <text evidence="1 8">Belongs to the Nth/MutY family.</text>
</comment>
<dbReference type="GO" id="GO:0000703">
    <property type="term" value="F:oxidized pyrimidine nucleobase lesion DNA N-glycosylase activity"/>
    <property type="evidence" value="ECO:0007669"/>
    <property type="project" value="UniProtKB-UniRule"/>
</dbReference>
<organism evidence="11 12">
    <name type="scientific">Yarrowia lipolytica</name>
    <name type="common">Candida lipolytica</name>
    <dbReference type="NCBI Taxonomy" id="4952"/>
    <lineage>
        <taxon>Eukaryota</taxon>
        <taxon>Fungi</taxon>
        <taxon>Dikarya</taxon>
        <taxon>Ascomycota</taxon>
        <taxon>Saccharomycotina</taxon>
        <taxon>Dipodascomycetes</taxon>
        <taxon>Dipodascales</taxon>
        <taxon>Dipodascales incertae sedis</taxon>
        <taxon>Yarrowia</taxon>
    </lineage>
</organism>
<dbReference type="Pfam" id="PF00633">
    <property type="entry name" value="HHH"/>
    <property type="match status" value="1"/>
</dbReference>
<dbReference type="GO" id="GO:0005634">
    <property type="term" value="C:nucleus"/>
    <property type="evidence" value="ECO:0007669"/>
    <property type="project" value="UniProtKB-SubCell"/>
</dbReference>
<dbReference type="VEuPathDB" id="FungiDB:YALI0_F03641g"/>
<evidence type="ECO:0000256" key="5">
    <source>
        <dbReference type="ARBA" id="ARBA00023239"/>
    </source>
</evidence>
<keyword evidence="8" id="KW-0539">Nucleus</keyword>
<dbReference type="InterPro" id="IPR004036">
    <property type="entry name" value="Endonuclease-III-like_CS2"/>
</dbReference>
<evidence type="ECO:0000256" key="8">
    <source>
        <dbReference type="HAMAP-Rule" id="MF_03183"/>
    </source>
</evidence>
<keyword evidence="4 8" id="KW-0234">DNA repair</keyword>
<dbReference type="PANTHER" id="PTHR43286:SF1">
    <property type="entry name" value="ENDONUCLEASE III-LIKE PROTEIN 1"/>
    <property type="match status" value="1"/>
</dbReference>
<dbReference type="GO" id="GO:0006285">
    <property type="term" value="P:base-excision repair, AP site formation"/>
    <property type="evidence" value="ECO:0007669"/>
    <property type="project" value="UniProtKB-UniRule"/>
</dbReference>
<dbReference type="GO" id="GO:0140078">
    <property type="term" value="F:class I DNA-(apurinic or apyrimidinic site) endonuclease activity"/>
    <property type="evidence" value="ECO:0007669"/>
    <property type="project" value="UniProtKB-EC"/>
</dbReference>
<dbReference type="PROSITE" id="PS01155">
    <property type="entry name" value="ENDONUCLEASE_III_2"/>
    <property type="match status" value="1"/>
</dbReference>
<name>A0A1D8NLU7_YARLL</name>
<dbReference type="EMBL" id="CP017558">
    <property type="protein sequence ID" value="AOW06606.1"/>
    <property type="molecule type" value="Genomic_DNA"/>
</dbReference>
<comment type="function">
    <text evidence="8">Bifunctional DNA N-glycosylase with associated apurinic/apyrimidinic (AP) lyase function that catalyzes the first step in base excision repair (BER), the primary repair pathway for the repair of oxidative DNA damage. The DNA N-glycosylase activity releases the damaged DNA base from DNA by cleaving the N-glycosidic bond, leaving an AP site. The AP lyase activity cleaves the phosphodiester bond 3' to the AP site by a beta-elimination. Primarily recognizes and repairs oxidative base damage of pyrimidines.</text>
</comment>
<dbReference type="GeneID" id="2907723"/>
<dbReference type="InterPro" id="IPR003265">
    <property type="entry name" value="HhH-GPD_domain"/>
</dbReference>
<evidence type="ECO:0000256" key="9">
    <source>
        <dbReference type="SAM" id="MobiDB-lite"/>
    </source>
</evidence>